<sequence>MSTKTHQPLKPQQQLTLSVAIRDDARFANYYAGPNEQVVHDLQKQWTLNGEPFLYLWGAPGVGCSHLLQAACHYAEGLGHQSVYLPLDELVEYSPAVLDSMEQLPLVALDNIQVVAGNAEWEEGLFHLFNRIRDRQGHLLIAANGSPKTLGIELPDLESRLTWGMVYQVEPLENDDKAQALLLRAKRRGLNMSEEVARFILSRGPQEMQGLFDLLDRLDQASLSAQRKLTIPFIKTELDW</sequence>
<dbReference type="SUPFAM" id="SSF52540">
    <property type="entry name" value="P-loop containing nucleoside triphosphate hydrolases"/>
    <property type="match status" value="1"/>
</dbReference>
<feature type="domain" description="Chromosomal replication initiator protein DnaA ATPAse" evidence="1">
    <location>
        <begin position="26"/>
        <end position="166"/>
    </location>
</feature>
<dbReference type="PANTHER" id="PTHR30050:SF5">
    <property type="entry name" value="DNAA REGULATORY INACTIVATOR HDA"/>
    <property type="match status" value="1"/>
</dbReference>
<protein>
    <submittedName>
        <fullName evidence="3">DnaA regulatory inactivator Hda</fullName>
    </submittedName>
</protein>
<dbReference type="EMBL" id="JBHRYB010000005">
    <property type="protein sequence ID" value="MFC3679585.1"/>
    <property type="molecule type" value="Genomic_DNA"/>
</dbReference>
<dbReference type="RefSeq" id="WP_376865310.1">
    <property type="nucleotide sequence ID" value="NZ_JBHRYB010000005.1"/>
</dbReference>
<dbReference type="InterPro" id="IPR027417">
    <property type="entry name" value="P-loop_NTPase"/>
</dbReference>
<evidence type="ECO:0000259" key="1">
    <source>
        <dbReference type="Pfam" id="PF00308"/>
    </source>
</evidence>
<proteinExistence type="predicted"/>
<dbReference type="Pfam" id="PF00308">
    <property type="entry name" value="Bac_DnaA"/>
    <property type="match status" value="1"/>
</dbReference>
<reference evidence="4" key="1">
    <citation type="journal article" date="2019" name="Int. J. Syst. Evol. Microbiol.">
        <title>The Global Catalogue of Microorganisms (GCM) 10K type strain sequencing project: providing services to taxonomists for standard genome sequencing and annotation.</title>
        <authorList>
            <consortium name="The Broad Institute Genomics Platform"/>
            <consortium name="The Broad Institute Genome Sequencing Center for Infectious Disease"/>
            <person name="Wu L."/>
            <person name="Ma J."/>
        </authorList>
    </citation>
    <scope>NUCLEOTIDE SEQUENCE [LARGE SCALE GENOMIC DNA]</scope>
    <source>
        <strain evidence="4">KCTC 42424</strain>
    </source>
</reference>
<dbReference type="NCBIfam" id="TIGR03420">
    <property type="entry name" value="DnaA_homol_Hda"/>
    <property type="match status" value="1"/>
</dbReference>
<evidence type="ECO:0000259" key="2">
    <source>
        <dbReference type="Pfam" id="PF22688"/>
    </source>
</evidence>
<dbReference type="InterPro" id="IPR055199">
    <property type="entry name" value="Hda_lid"/>
</dbReference>
<dbReference type="Pfam" id="PF22688">
    <property type="entry name" value="Hda_lid"/>
    <property type="match status" value="1"/>
</dbReference>
<dbReference type="Proteomes" id="UP001595722">
    <property type="component" value="Unassembled WGS sequence"/>
</dbReference>
<organism evidence="3 4">
    <name type="scientific">Bacterioplanoides pacificum</name>
    <dbReference type="NCBI Taxonomy" id="1171596"/>
    <lineage>
        <taxon>Bacteria</taxon>
        <taxon>Pseudomonadati</taxon>
        <taxon>Pseudomonadota</taxon>
        <taxon>Gammaproteobacteria</taxon>
        <taxon>Oceanospirillales</taxon>
        <taxon>Oceanospirillaceae</taxon>
        <taxon>Bacterioplanoides</taxon>
    </lineage>
</organism>
<gene>
    <name evidence="3" type="primary">hda</name>
    <name evidence="3" type="ORF">ACFOMG_05595</name>
</gene>
<dbReference type="Gene3D" id="3.40.50.300">
    <property type="entry name" value="P-loop containing nucleotide triphosphate hydrolases"/>
    <property type="match status" value="1"/>
</dbReference>
<accession>A0ABV7VQK1</accession>
<name>A0ABV7VQK1_9GAMM</name>
<dbReference type="Gene3D" id="1.10.8.60">
    <property type="match status" value="1"/>
</dbReference>
<keyword evidence="4" id="KW-1185">Reference proteome</keyword>
<comment type="caution">
    <text evidence="3">The sequence shown here is derived from an EMBL/GenBank/DDBJ whole genome shotgun (WGS) entry which is preliminary data.</text>
</comment>
<feature type="domain" description="Hda lid" evidence="2">
    <location>
        <begin position="175"/>
        <end position="237"/>
    </location>
</feature>
<dbReference type="PANTHER" id="PTHR30050">
    <property type="entry name" value="CHROMOSOMAL REPLICATION INITIATOR PROTEIN DNAA"/>
    <property type="match status" value="1"/>
</dbReference>
<dbReference type="InterPro" id="IPR013317">
    <property type="entry name" value="DnaA_dom"/>
</dbReference>
<evidence type="ECO:0000313" key="3">
    <source>
        <dbReference type="EMBL" id="MFC3679585.1"/>
    </source>
</evidence>
<evidence type="ECO:0000313" key="4">
    <source>
        <dbReference type="Proteomes" id="UP001595722"/>
    </source>
</evidence>
<dbReference type="InterPro" id="IPR017788">
    <property type="entry name" value="Hda"/>
</dbReference>